<protein>
    <submittedName>
        <fullName evidence="2">Uncharacterized protein</fullName>
    </submittedName>
</protein>
<name>A0A223S495_9ACTN</name>
<dbReference type="Proteomes" id="UP000215005">
    <property type="component" value="Chromosome"/>
</dbReference>
<accession>A0A223S495</accession>
<evidence type="ECO:0000313" key="2">
    <source>
        <dbReference type="EMBL" id="ASU82945.1"/>
    </source>
</evidence>
<organism evidence="2 3">
    <name type="scientific">Nocardiopsis gilva YIM 90087</name>
    <dbReference type="NCBI Taxonomy" id="1235441"/>
    <lineage>
        <taxon>Bacteria</taxon>
        <taxon>Bacillati</taxon>
        <taxon>Actinomycetota</taxon>
        <taxon>Actinomycetes</taxon>
        <taxon>Streptosporangiales</taxon>
        <taxon>Nocardiopsidaceae</taxon>
        <taxon>Nocardiopsis</taxon>
    </lineage>
</organism>
<dbReference type="AlphaFoldDB" id="A0A223S495"/>
<evidence type="ECO:0000313" key="3">
    <source>
        <dbReference type="Proteomes" id="UP000215005"/>
    </source>
</evidence>
<dbReference type="KEGG" id="ngv:CDO52_09205"/>
<keyword evidence="3" id="KW-1185">Reference proteome</keyword>
<proteinExistence type="predicted"/>
<evidence type="ECO:0000256" key="1">
    <source>
        <dbReference type="SAM" id="MobiDB-lite"/>
    </source>
</evidence>
<sequence>MSPPEGDGVGGRRHHIGEHGDAVAVDDLHDLQGERVEFQPVVAAVGSDERNRARVTRLDRPDFSPEDFDVVKHAVEES</sequence>
<feature type="region of interest" description="Disordered" evidence="1">
    <location>
        <begin position="1"/>
        <end position="20"/>
    </location>
</feature>
<gene>
    <name evidence="2" type="ORF">CDO52_09205</name>
</gene>
<dbReference type="EMBL" id="CP022753">
    <property type="protein sequence ID" value="ASU82945.1"/>
    <property type="molecule type" value="Genomic_DNA"/>
</dbReference>
<reference evidence="2 3" key="1">
    <citation type="submission" date="2017-08" db="EMBL/GenBank/DDBJ databases">
        <title>The complete genome sequence of Nocardiopsis gilva YIM 90087.</title>
        <authorList>
            <person name="Yin M."/>
            <person name="Tang S."/>
        </authorList>
    </citation>
    <scope>NUCLEOTIDE SEQUENCE [LARGE SCALE GENOMIC DNA]</scope>
    <source>
        <strain evidence="2 3">YIM 90087</strain>
    </source>
</reference>